<protein>
    <submittedName>
        <fullName evidence="1">Uncharacterized protein</fullName>
    </submittedName>
</protein>
<dbReference type="InterPro" id="IPR035923">
    <property type="entry name" value="TT1751-like_sf"/>
</dbReference>
<dbReference type="AlphaFoldDB" id="A0A3B1BDP4"/>
<name>A0A3B1BDP4_9ZZZZ</name>
<dbReference type="EMBL" id="UOFZ01000043">
    <property type="protein sequence ID" value="VAX12481.1"/>
    <property type="molecule type" value="Genomic_DNA"/>
</dbReference>
<evidence type="ECO:0000313" key="1">
    <source>
        <dbReference type="EMBL" id="VAX12481.1"/>
    </source>
</evidence>
<organism evidence="1">
    <name type="scientific">hydrothermal vent metagenome</name>
    <dbReference type="NCBI Taxonomy" id="652676"/>
    <lineage>
        <taxon>unclassified sequences</taxon>
        <taxon>metagenomes</taxon>
        <taxon>ecological metagenomes</taxon>
    </lineage>
</organism>
<dbReference type="Gene3D" id="3.30.310.70">
    <property type="entry name" value="TT1751-like domain"/>
    <property type="match status" value="1"/>
</dbReference>
<sequence>MRYFILSVFLCSLVLPVSAQNQNERDEYMQLFSVKGDYADVREDLEMAITDRGMIINNISHIGNMLARTRKDIGGKQIFGRAESLEFCSSVVSRHMMEADPRNIVFCPYIISIYTLPGEKNRVYLAYRRPLPVGSPASKKSLQTVEKMLHDIVSDVLTAE</sequence>
<dbReference type="SUPFAM" id="SSF103247">
    <property type="entry name" value="TT1751-like"/>
    <property type="match status" value="1"/>
</dbReference>
<proteinExistence type="predicted"/>
<gene>
    <name evidence="1" type="ORF">MNBD_GAMMA24-1841</name>
</gene>
<accession>A0A3B1BDP4</accession>
<reference evidence="1" key="1">
    <citation type="submission" date="2018-06" db="EMBL/GenBank/DDBJ databases">
        <authorList>
            <person name="Zhirakovskaya E."/>
        </authorList>
    </citation>
    <scope>NUCLEOTIDE SEQUENCE</scope>
</reference>